<accession>A0ABQ2VR04</accession>
<dbReference type="GO" id="GO:0032259">
    <property type="term" value="P:methylation"/>
    <property type="evidence" value="ECO:0007669"/>
    <property type="project" value="UniProtKB-KW"/>
</dbReference>
<evidence type="ECO:0000256" key="1">
    <source>
        <dbReference type="SAM" id="MobiDB-lite"/>
    </source>
</evidence>
<dbReference type="InterPro" id="IPR029063">
    <property type="entry name" value="SAM-dependent_MTases_sf"/>
</dbReference>
<organism evidence="2 3">
    <name type="scientific">Streptomyces albospinus</name>
    <dbReference type="NCBI Taxonomy" id="285515"/>
    <lineage>
        <taxon>Bacteria</taxon>
        <taxon>Bacillati</taxon>
        <taxon>Actinomycetota</taxon>
        <taxon>Actinomycetes</taxon>
        <taxon>Kitasatosporales</taxon>
        <taxon>Streptomycetaceae</taxon>
        <taxon>Streptomyces</taxon>
    </lineage>
</organism>
<feature type="compositionally biased region" description="Low complexity" evidence="1">
    <location>
        <begin position="213"/>
        <end position="224"/>
    </location>
</feature>
<dbReference type="CDD" id="cd02440">
    <property type="entry name" value="AdoMet_MTases"/>
    <property type="match status" value="1"/>
</dbReference>
<dbReference type="SUPFAM" id="SSF53335">
    <property type="entry name" value="S-adenosyl-L-methionine-dependent methyltransferases"/>
    <property type="match status" value="1"/>
</dbReference>
<dbReference type="RefSeq" id="WP_189308222.1">
    <property type="nucleotide sequence ID" value="NZ_BMRP01000064.1"/>
</dbReference>
<keyword evidence="3" id="KW-1185">Reference proteome</keyword>
<dbReference type="Proteomes" id="UP000654471">
    <property type="component" value="Unassembled WGS sequence"/>
</dbReference>
<gene>
    <name evidence="2" type="ORF">GCM10010211_78980</name>
</gene>
<sequence length="242" mass="26237">MTTEENRPHSGHEDPYALALQSGRAPAYLRLADGRRTRLPVHRWCAQPTRADRTLMERCVGPVLDVGCGPGRLCRALLRQGVFALGIDVAPHAVARTIALGGTAQCRSVFDPLPGEGDWQTLLLADGNIGIGGDPHALVRRCAHLISPMGVLLVEVDDNDVEERCTAWFEDTHGHRGPPFPWARLGAPALRRITDDLGLSVTDQWKSGPRSFLALGRPGSSPGGRARRGESDVVTRTPAAWR</sequence>
<keyword evidence="2" id="KW-0808">Transferase</keyword>
<proteinExistence type="predicted"/>
<evidence type="ECO:0000313" key="2">
    <source>
        <dbReference type="EMBL" id="GGU99811.1"/>
    </source>
</evidence>
<keyword evidence="2" id="KW-0489">Methyltransferase</keyword>
<evidence type="ECO:0000313" key="3">
    <source>
        <dbReference type="Proteomes" id="UP000654471"/>
    </source>
</evidence>
<dbReference type="Pfam" id="PF13489">
    <property type="entry name" value="Methyltransf_23"/>
    <property type="match status" value="1"/>
</dbReference>
<dbReference type="GO" id="GO:0008168">
    <property type="term" value="F:methyltransferase activity"/>
    <property type="evidence" value="ECO:0007669"/>
    <property type="project" value="UniProtKB-KW"/>
</dbReference>
<comment type="caution">
    <text evidence="2">The sequence shown here is derived from an EMBL/GenBank/DDBJ whole genome shotgun (WGS) entry which is preliminary data.</text>
</comment>
<dbReference type="EMBL" id="BMRP01000064">
    <property type="protein sequence ID" value="GGU99811.1"/>
    <property type="molecule type" value="Genomic_DNA"/>
</dbReference>
<dbReference type="Gene3D" id="3.40.50.150">
    <property type="entry name" value="Vaccinia Virus protein VP39"/>
    <property type="match status" value="1"/>
</dbReference>
<reference evidence="3" key="1">
    <citation type="journal article" date="2019" name="Int. J. Syst. Evol. Microbiol.">
        <title>The Global Catalogue of Microorganisms (GCM) 10K type strain sequencing project: providing services to taxonomists for standard genome sequencing and annotation.</title>
        <authorList>
            <consortium name="The Broad Institute Genomics Platform"/>
            <consortium name="The Broad Institute Genome Sequencing Center for Infectious Disease"/>
            <person name="Wu L."/>
            <person name="Ma J."/>
        </authorList>
    </citation>
    <scope>NUCLEOTIDE SEQUENCE [LARGE SCALE GENOMIC DNA]</scope>
    <source>
        <strain evidence="3">JCM 3399</strain>
    </source>
</reference>
<name>A0ABQ2VR04_9ACTN</name>
<feature type="region of interest" description="Disordered" evidence="1">
    <location>
        <begin position="210"/>
        <end position="242"/>
    </location>
</feature>
<protein>
    <submittedName>
        <fullName evidence="2">Methyltransferase type 11</fullName>
    </submittedName>
</protein>